<evidence type="ECO:0000256" key="2">
    <source>
        <dbReference type="ARBA" id="ARBA00006824"/>
    </source>
</evidence>
<dbReference type="AlphaFoldDB" id="A0A2R6XII6"/>
<proteinExistence type="inferred from homology"/>
<evidence type="ECO:0000256" key="4">
    <source>
        <dbReference type="ARBA" id="ARBA00022989"/>
    </source>
</evidence>
<dbReference type="GO" id="GO:0005737">
    <property type="term" value="C:cytoplasm"/>
    <property type="evidence" value="ECO:0000318"/>
    <property type="project" value="GO_Central"/>
</dbReference>
<evidence type="ECO:0000256" key="6">
    <source>
        <dbReference type="RuleBase" id="RU363053"/>
    </source>
</evidence>
<dbReference type="Pfam" id="PF04117">
    <property type="entry name" value="Mpv17_PMP22"/>
    <property type="match status" value="1"/>
</dbReference>
<evidence type="ECO:0000256" key="7">
    <source>
        <dbReference type="SAM" id="MobiDB-lite"/>
    </source>
</evidence>
<keyword evidence="3" id="KW-0812">Transmembrane</keyword>
<dbReference type="PANTHER" id="PTHR11266">
    <property type="entry name" value="PEROXISOMAL MEMBRANE PROTEIN 2, PXMP2 MPV17"/>
    <property type="match status" value="1"/>
</dbReference>
<keyword evidence="9" id="KW-1185">Reference proteome</keyword>
<evidence type="ECO:0000256" key="5">
    <source>
        <dbReference type="ARBA" id="ARBA00023136"/>
    </source>
</evidence>
<comment type="subcellular location">
    <subcellularLocation>
        <location evidence="1">Membrane</location>
        <topology evidence="1">Multi-pass membrane protein</topology>
    </subcellularLocation>
</comment>
<sequence length="238" mass="26665">MAGALGGLRGFWSWYQGSLARQPVRTQVVTSGLLWAVGDVMAQTIEIKTQRSRREKSPAVPHAAATPPPEGDLGTITTNQTLNLRRVATTSLFGFGFVGPVGHFWYEALEHIVKSKMRLVPNSLAFVATKVVVDTLLFGPIHLVTFFTYAGLASGKPFEQVKKDLKRDFVPTFMIEGSTWFFVQIANFRFVPVQHQLLFVNFFCILDSAFLSWVKHQEDAPWKRYLTALGSSKNVKEQ</sequence>
<feature type="region of interest" description="Disordered" evidence="7">
    <location>
        <begin position="48"/>
        <end position="75"/>
    </location>
</feature>
<dbReference type="Gramene" id="Mp8g06600.1">
    <property type="protein sequence ID" value="Mp8g06600.1.cds"/>
    <property type="gene ID" value="Mp8g06600"/>
</dbReference>
<evidence type="ECO:0000256" key="3">
    <source>
        <dbReference type="ARBA" id="ARBA00022692"/>
    </source>
</evidence>
<dbReference type="PANTHER" id="PTHR11266:SF17">
    <property type="entry name" value="PROTEIN MPV17"/>
    <property type="match status" value="1"/>
</dbReference>
<reference evidence="9" key="1">
    <citation type="journal article" date="2017" name="Cell">
        <title>Insights into land plant evolution garnered from the Marchantia polymorpha genome.</title>
        <authorList>
            <person name="Bowman J.L."/>
            <person name="Kohchi T."/>
            <person name="Yamato K.T."/>
            <person name="Jenkins J."/>
            <person name="Shu S."/>
            <person name="Ishizaki K."/>
            <person name="Yamaoka S."/>
            <person name="Nishihama R."/>
            <person name="Nakamura Y."/>
            <person name="Berger F."/>
            <person name="Adam C."/>
            <person name="Aki S.S."/>
            <person name="Althoff F."/>
            <person name="Araki T."/>
            <person name="Arteaga-Vazquez M.A."/>
            <person name="Balasubrmanian S."/>
            <person name="Barry K."/>
            <person name="Bauer D."/>
            <person name="Boehm C.R."/>
            <person name="Briginshaw L."/>
            <person name="Caballero-Perez J."/>
            <person name="Catarino B."/>
            <person name="Chen F."/>
            <person name="Chiyoda S."/>
            <person name="Chovatia M."/>
            <person name="Davies K.M."/>
            <person name="Delmans M."/>
            <person name="Demura T."/>
            <person name="Dierschke T."/>
            <person name="Dolan L."/>
            <person name="Dorantes-Acosta A.E."/>
            <person name="Eklund D.M."/>
            <person name="Florent S.N."/>
            <person name="Flores-Sandoval E."/>
            <person name="Fujiyama A."/>
            <person name="Fukuzawa H."/>
            <person name="Galik B."/>
            <person name="Grimanelli D."/>
            <person name="Grimwood J."/>
            <person name="Grossniklaus U."/>
            <person name="Hamada T."/>
            <person name="Haseloff J."/>
            <person name="Hetherington A.J."/>
            <person name="Higo A."/>
            <person name="Hirakawa Y."/>
            <person name="Hundley H.N."/>
            <person name="Ikeda Y."/>
            <person name="Inoue K."/>
            <person name="Inoue S.I."/>
            <person name="Ishida S."/>
            <person name="Jia Q."/>
            <person name="Kakita M."/>
            <person name="Kanazawa T."/>
            <person name="Kawai Y."/>
            <person name="Kawashima T."/>
            <person name="Kennedy M."/>
            <person name="Kinose K."/>
            <person name="Kinoshita T."/>
            <person name="Kohara Y."/>
            <person name="Koide E."/>
            <person name="Komatsu K."/>
            <person name="Kopischke S."/>
            <person name="Kubo M."/>
            <person name="Kyozuka J."/>
            <person name="Lagercrantz U."/>
            <person name="Lin S.S."/>
            <person name="Lindquist E."/>
            <person name="Lipzen A.M."/>
            <person name="Lu C.W."/>
            <person name="De Luna E."/>
            <person name="Martienssen R.A."/>
            <person name="Minamino N."/>
            <person name="Mizutani M."/>
            <person name="Mizutani M."/>
            <person name="Mochizuki N."/>
            <person name="Monte I."/>
            <person name="Mosher R."/>
            <person name="Nagasaki H."/>
            <person name="Nakagami H."/>
            <person name="Naramoto S."/>
            <person name="Nishitani K."/>
            <person name="Ohtani M."/>
            <person name="Okamoto T."/>
            <person name="Okumura M."/>
            <person name="Phillips J."/>
            <person name="Pollak B."/>
            <person name="Reinders A."/>
            <person name="Rovekamp M."/>
            <person name="Sano R."/>
            <person name="Sawa S."/>
            <person name="Schmid M.W."/>
            <person name="Shirakawa M."/>
            <person name="Solano R."/>
            <person name="Spunde A."/>
            <person name="Suetsugu N."/>
            <person name="Sugano S."/>
            <person name="Sugiyama A."/>
            <person name="Sun R."/>
            <person name="Suzuki Y."/>
            <person name="Takenaka M."/>
            <person name="Takezawa D."/>
            <person name="Tomogane H."/>
            <person name="Tsuzuki M."/>
            <person name="Ueda T."/>
            <person name="Umeda M."/>
            <person name="Ward J.M."/>
            <person name="Watanabe Y."/>
            <person name="Yazaki K."/>
            <person name="Yokoyama R."/>
            <person name="Yoshitake Y."/>
            <person name="Yotsui I."/>
            <person name="Zachgo S."/>
            <person name="Schmutz J."/>
        </authorList>
    </citation>
    <scope>NUCLEOTIDE SEQUENCE [LARGE SCALE GENOMIC DNA]</scope>
    <source>
        <strain evidence="9">Tak-1</strain>
    </source>
</reference>
<keyword evidence="5" id="KW-0472">Membrane</keyword>
<dbReference type="Proteomes" id="UP000244005">
    <property type="component" value="Unassembled WGS sequence"/>
</dbReference>
<protein>
    <submittedName>
        <fullName evidence="8">Uncharacterized protein</fullName>
    </submittedName>
</protein>
<evidence type="ECO:0000256" key="1">
    <source>
        <dbReference type="ARBA" id="ARBA00004141"/>
    </source>
</evidence>
<dbReference type="GO" id="GO:0005739">
    <property type="term" value="C:mitochondrion"/>
    <property type="evidence" value="ECO:0007669"/>
    <property type="project" value="EnsemblPlants"/>
</dbReference>
<evidence type="ECO:0000313" key="9">
    <source>
        <dbReference type="Proteomes" id="UP000244005"/>
    </source>
</evidence>
<organism evidence="8 9">
    <name type="scientific">Marchantia polymorpha</name>
    <name type="common">Common liverwort</name>
    <name type="synonym">Marchantia aquatica</name>
    <dbReference type="NCBI Taxonomy" id="3197"/>
    <lineage>
        <taxon>Eukaryota</taxon>
        <taxon>Viridiplantae</taxon>
        <taxon>Streptophyta</taxon>
        <taxon>Embryophyta</taxon>
        <taxon>Marchantiophyta</taxon>
        <taxon>Marchantiopsida</taxon>
        <taxon>Marchantiidae</taxon>
        <taxon>Marchantiales</taxon>
        <taxon>Marchantiaceae</taxon>
        <taxon>Marchantia</taxon>
    </lineage>
</organism>
<dbReference type="InterPro" id="IPR007248">
    <property type="entry name" value="Mpv17_PMP22"/>
</dbReference>
<name>A0A2R6XII6_MARPO</name>
<gene>
    <name evidence="8" type="ORF">MARPO_0013s0132</name>
</gene>
<dbReference type="OrthoDB" id="10267969at2759"/>
<evidence type="ECO:0000313" key="8">
    <source>
        <dbReference type="EMBL" id="PTQ45927.1"/>
    </source>
</evidence>
<dbReference type="OMA" id="TDTNKDA"/>
<keyword evidence="4" id="KW-1133">Transmembrane helix</keyword>
<dbReference type="EMBL" id="KZ772685">
    <property type="protein sequence ID" value="PTQ45927.1"/>
    <property type="molecule type" value="Genomic_DNA"/>
</dbReference>
<dbReference type="GO" id="GO:0016020">
    <property type="term" value="C:membrane"/>
    <property type="evidence" value="ECO:0007669"/>
    <property type="project" value="UniProtKB-SubCell"/>
</dbReference>
<accession>A0A2R6XII6</accession>
<comment type="similarity">
    <text evidence="2 6">Belongs to the peroxisomal membrane protein PXMP2/4 family.</text>
</comment>